<feature type="compositionally biased region" description="Pro residues" evidence="1">
    <location>
        <begin position="82"/>
        <end position="93"/>
    </location>
</feature>
<dbReference type="AlphaFoldDB" id="A0A1C5JTN7"/>
<dbReference type="RefSeq" id="WP_091068883.1">
    <property type="nucleotide sequence ID" value="NZ_FMDM01000013.1"/>
</dbReference>
<keyword evidence="2" id="KW-0812">Transmembrane</keyword>
<gene>
    <name evidence="3" type="ORF">GA0070213_113139</name>
</gene>
<evidence type="ECO:0000313" key="3">
    <source>
        <dbReference type="EMBL" id="SCG73609.1"/>
    </source>
</evidence>
<protein>
    <submittedName>
        <fullName evidence="3">Uncharacterized protein</fullName>
    </submittedName>
</protein>
<dbReference type="EMBL" id="FMDM01000013">
    <property type="protein sequence ID" value="SCG73609.1"/>
    <property type="molecule type" value="Genomic_DNA"/>
</dbReference>
<dbReference type="STRING" id="745366.GA0070213_113139"/>
<feature type="transmembrane region" description="Helical" evidence="2">
    <location>
        <begin position="43"/>
        <end position="63"/>
    </location>
</feature>
<dbReference type="OrthoDB" id="3365614at2"/>
<sequence length="407" mass="42746">MTIDEKRVADLLRLLEDEPDRPSRIDLGRAIREARRRRRNRRVGTAGAAALGVLAFAALPVALHQRPDAGAPEPAVVSGAPTPAPTSPSPRPPVCTAEFLSAPTGRSLVTGGDPSGRWLVGRLYPGGLSYPVVLWHDGKPQKIKLPGSDQRMLDVNRHGLAVGETFVADRSQAWAVRAGRASRLSGSGVAGATAVNDAGRIVGFRQVGERQLPVVWENLRSEAVDLPLPGPRWEGTAVAVGEDGTVVGKVSDGPSGDMRAAVWRTGASRPELLPLPSVPDGTAFQFAPGSMAGDWVIGTAYRELDPGRVRSGWQLYPTRINVRTGESVALAEPFHAEVGNDRGWLAGESGRQVAVLHTGAGLLMLPRPGGGGAAVGAVASMSDDGQVLGGQVDLDGGGFRAVRWTCR</sequence>
<dbReference type="Proteomes" id="UP000199360">
    <property type="component" value="Unassembled WGS sequence"/>
</dbReference>
<evidence type="ECO:0000313" key="4">
    <source>
        <dbReference type="Proteomes" id="UP000199360"/>
    </source>
</evidence>
<accession>A0A1C5JTN7</accession>
<keyword evidence="4" id="KW-1185">Reference proteome</keyword>
<keyword evidence="2" id="KW-1133">Transmembrane helix</keyword>
<evidence type="ECO:0000256" key="2">
    <source>
        <dbReference type="SAM" id="Phobius"/>
    </source>
</evidence>
<proteinExistence type="predicted"/>
<evidence type="ECO:0000256" key="1">
    <source>
        <dbReference type="SAM" id="MobiDB-lite"/>
    </source>
</evidence>
<name>A0A1C5JTN7_9ACTN</name>
<feature type="region of interest" description="Disordered" evidence="1">
    <location>
        <begin position="68"/>
        <end position="94"/>
    </location>
</feature>
<keyword evidence="2" id="KW-0472">Membrane</keyword>
<organism evidence="3 4">
    <name type="scientific">Micromonospora humi</name>
    <dbReference type="NCBI Taxonomy" id="745366"/>
    <lineage>
        <taxon>Bacteria</taxon>
        <taxon>Bacillati</taxon>
        <taxon>Actinomycetota</taxon>
        <taxon>Actinomycetes</taxon>
        <taxon>Micromonosporales</taxon>
        <taxon>Micromonosporaceae</taxon>
        <taxon>Micromonospora</taxon>
    </lineage>
</organism>
<reference evidence="4" key="1">
    <citation type="submission" date="2016-06" db="EMBL/GenBank/DDBJ databases">
        <authorList>
            <person name="Varghese N."/>
            <person name="Submissions Spin"/>
        </authorList>
    </citation>
    <scope>NUCLEOTIDE SEQUENCE [LARGE SCALE GENOMIC DNA]</scope>
    <source>
        <strain evidence="4">DSM 45647</strain>
    </source>
</reference>